<dbReference type="PRINTS" id="PR01374">
    <property type="entry name" value="TONBPROTEIN"/>
</dbReference>
<evidence type="ECO:0000256" key="5">
    <source>
        <dbReference type="ARBA" id="ARBA00022519"/>
    </source>
</evidence>
<dbReference type="AlphaFoldDB" id="A0A1V8M4H1"/>
<keyword evidence="10" id="KW-0735">Signal-anchor</keyword>
<keyword evidence="7 10" id="KW-0653">Protein transport</keyword>
<evidence type="ECO:0000259" key="11">
    <source>
        <dbReference type="PROSITE" id="PS52015"/>
    </source>
</evidence>
<dbReference type="InterPro" id="IPR051045">
    <property type="entry name" value="TonB-dependent_transducer"/>
</dbReference>
<evidence type="ECO:0000256" key="8">
    <source>
        <dbReference type="ARBA" id="ARBA00022989"/>
    </source>
</evidence>
<dbReference type="Pfam" id="PF03544">
    <property type="entry name" value="TonB_C"/>
    <property type="match status" value="1"/>
</dbReference>
<dbReference type="EMBL" id="LPUF01000001">
    <property type="protein sequence ID" value="OQK16444.1"/>
    <property type="molecule type" value="Genomic_DNA"/>
</dbReference>
<comment type="caution">
    <text evidence="12">The sequence shown here is derived from an EMBL/GenBank/DDBJ whole genome shotgun (WGS) entry which is preliminary data.</text>
</comment>
<dbReference type="PANTHER" id="PTHR33446">
    <property type="entry name" value="PROTEIN TONB-RELATED"/>
    <property type="match status" value="1"/>
</dbReference>
<gene>
    <name evidence="12" type="ORF">AU255_00610</name>
</gene>
<dbReference type="RefSeq" id="WP_080521070.1">
    <property type="nucleotide sequence ID" value="NZ_LPUF01000001.1"/>
</dbReference>
<dbReference type="PROSITE" id="PS52015">
    <property type="entry name" value="TONB_CTD"/>
    <property type="match status" value="1"/>
</dbReference>
<dbReference type="GO" id="GO:0030288">
    <property type="term" value="C:outer membrane-bounded periplasmic space"/>
    <property type="evidence" value="ECO:0007669"/>
    <property type="project" value="InterPro"/>
</dbReference>
<dbReference type="Proteomes" id="UP000191980">
    <property type="component" value="Unassembled WGS sequence"/>
</dbReference>
<keyword evidence="5 10" id="KW-0997">Cell inner membrane</keyword>
<evidence type="ECO:0000256" key="7">
    <source>
        <dbReference type="ARBA" id="ARBA00022927"/>
    </source>
</evidence>
<keyword evidence="9 10" id="KW-0472">Membrane</keyword>
<evidence type="ECO:0000313" key="12">
    <source>
        <dbReference type="EMBL" id="OQK16444.1"/>
    </source>
</evidence>
<evidence type="ECO:0000256" key="3">
    <source>
        <dbReference type="ARBA" id="ARBA00022448"/>
    </source>
</evidence>
<name>A0A1V8M4H1_9GAMM</name>
<dbReference type="GO" id="GO:0015031">
    <property type="term" value="P:protein transport"/>
    <property type="evidence" value="ECO:0007669"/>
    <property type="project" value="UniProtKB-UniRule"/>
</dbReference>
<evidence type="ECO:0000256" key="1">
    <source>
        <dbReference type="ARBA" id="ARBA00004383"/>
    </source>
</evidence>
<keyword evidence="6 10" id="KW-0812">Transmembrane</keyword>
<keyword evidence="13" id="KW-1185">Reference proteome</keyword>
<dbReference type="InterPro" id="IPR037682">
    <property type="entry name" value="TonB_C"/>
</dbReference>
<dbReference type="NCBIfam" id="TIGR01352">
    <property type="entry name" value="tonB_Cterm"/>
    <property type="match status" value="1"/>
</dbReference>
<comment type="similarity">
    <text evidence="2 10">Belongs to the TonB family.</text>
</comment>
<reference evidence="12 13" key="1">
    <citation type="submission" date="2015-12" db="EMBL/GenBank/DDBJ databases">
        <authorList>
            <person name="Shamseldin A."/>
            <person name="Moawad H."/>
            <person name="Abd El-Rahim W.M."/>
            <person name="Sadowsky M.J."/>
        </authorList>
    </citation>
    <scope>NUCLEOTIDE SEQUENCE [LARGE SCALE GENOMIC DNA]</scope>
    <source>
        <strain evidence="12 13">WF1</strain>
    </source>
</reference>
<evidence type="ECO:0000313" key="13">
    <source>
        <dbReference type="Proteomes" id="UP000191980"/>
    </source>
</evidence>
<evidence type="ECO:0000256" key="9">
    <source>
        <dbReference type="ARBA" id="ARBA00023136"/>
    </source>
</evidence>
<sequence>MKNKRITTIILGALTINLVLFIIMERMSAQQPIMLSSANEVLSVDFVRLKRTPPPPQVKQRVKPPEKQEQLLTPKMDIPSPKPVRVKQLTMEAPRMDIAMNISGVPFEGEMGAGDMGGLREAIPLVRIPPLYPPSALSRRIEGRVKIEFTVSEEGKVINPVVVAAKPQGIFNRAALRAIRRWKFNKRMIDGKAVQWQSVQTIIFQMDKS</sequence>
<keyword evidence="4 10" id="KW-1003">Cell membrane</keyword>
<dbReference type="Gene3D" id="3.30.1150.10">
    <property type="match status" value="1"/>
</dbReference>
<accession>A0A1V8M4H1</accession>
<keyword evidence="3 10" id="KW-0813">Transport</keyword>
<protein>
    <recommendedName>
        <fullName evidence="10">Protein TonB</fullName>
    </recommendedName>
</protein>
<evidence type="ECO:0000256" key="10">
    <source>
        <dbReference type="RuleBase" id="RU362123"/>
    </source>
</evidence>
<evidence type="ECO:0000256" key="2">
    <source>
        <dbReference type="ARBA" id="ARBA00006555"/>
    </source>
</evidence>
<proteinExistence type="inferred from homology"/>
<keyword evidence="8 10" id="KW-1133">Transmembrane helix</keyword>
<dbReference type="GO" id="GO:0015891">
    <property type="term" value="P:siderophore transport"/>
    <property type="evidence" value="ECO:0007669"/>
    <property type="project" value="InterPro"/>
</dbReference>
<comment type="subcellular location">
    <subcellularLocation>
        <location evidence="1 10">Cell inner membrane</location>
        <topology evidence="1 10">Single-pass membrane protein</topology>
        <orientation evidence="1 10">Periplasmic side</orientation>
    </subcellularLocation>
</comment>
<dbReference type="OrthoDB" id="1628901at2"/>
<dbReference type="GO" id="GO:0031992">
    <property type="term" value="F:energy transducer activity"/>
    <property type="evidence" value="ECO:0007669"/>
    <property type="project" value="InterPro"/>
</dbReference>
<comment type="function">
    <text evidence="10">Interacts with outer membrane receptor proteins that carry out high-affinity binding and energy dependent uptake into the periplasmic space of specific substrates. It could act to transduce energy from the cytoplasmic membrane to specific energy-requiring processes in the outer membrane, resulting in the release into the periplasm of ligands bound by these outer membrane proteins.</text>
</comment>
<evidence type="ECO:0000256" key="6">
    <source>
        <dbReference type="ARBA" id="ARBA00022692"/>
    </source>
</evidence>
<feature type="transmembrane region" description="Helical" evidence="10">
    <location>
        <begin position="6"/>
        <end position="24"/>
    </location>
</feature>
<dbReference type="SUPFAM" id="SSF74653">
    <property type="entry name" value="TolA/TonB C-terminal domain"/>
    <property type="match status" value="1"/>
</dbReference>
<feature type="domain" description="TonB C-terminal" evidence="11">
    <location>
        <begin position="117"/>
        <end position="209"/>
    </location>
</feature>
<dbReference type="InterPro" id="IPR003538">
    <property type="entry name" value="TonB"/>
</dbReference>
<evidence type="ECO:0000256" key="4">
    <source>
        <dbReference type="ARBA" id="ARBA00022475"/>
    </source>
</evidence>
<dbReference type="STRING" id="1420851.AU255_00610"/>
<dbReference type="GO" id="GO:0055085">
    <property type="term" value="P:transmembrane transport"/>
    <property type="evidence" value="ECO:0007669"/>
    <property type="project" value="InterPro"/>
</dbReference>
<organism evidence="12 13">
    <name type="scientific">Methyloprofundus sedimenti</name>
    <dbReference type="NCBI Taxonomy" id="1420851"/>
    <lineage>
        <taxon>Bacteria</taxon>
        <taxon>Pseudomonadati</taxon>
        <taxon>Pseudomonadota</taxon>
        <taxon>Gammaproteobacteria</taxon>
        <taxon>Methylococcales</taxon>
        <taxon>Methylococcaceae</taxon>
        <taxon>Methyloprofundus</taxon>
    </lineage>
</organism>
<dbReference type="InterPro" id="IPR006260">
    <property type="entry name" value="TonB/TolA_C"/>
</dbReference>
<dbReference type="GO" id="GO:0005886">
    <property type="term" value="C:plasma membrane"/>
    <property type="evidence" value="ECO:0007669"/>
    <property type="project" value="UniProtKB-SubCell"/>
</dbReference>